<feature type="transmembrane region" description="Helical" evidence="1">
    <location>
        <begin position="6"/>
        <end position="23"/>
    </location>
</feature>
<evidence type="ECO:0000313" key="2">
    <source>
        <dbReference type="EMBL" id="MDF9279087.1"/>
    </source>
</evidence>
<feature type="transmembrane region" description="Helical" evidence="1">
    <location>
        <begin position="174"/>
        <end position="197"/>
    </location>
</feature>
<evidence type="ECO:0000256" key="1">
    <source>
        <dbReference type="SAM" id="Phobius"/>
    </source>
</evidence>
<dbReference type="RefSeq" id="WP_277359448.1">
    <property type="nucleotide sequence ID" value="NZ_JAROKN010000057.1"/>
</dbReference>
<gene>
    <name evidence="2" type="ORF">P4U43_14960</name>
</gene>
<feature type="transmembrane region" description="Helical" evidence="1">
    <location>
        <begin position="209"/>
        <end position="227"/>
    </location>
</feature>
<protein>
    <submittedName>
        <fullName evidence="2">Uncharacterized protein</fullName>
    </submittedName>
</protein>
<accession>A0ABT6D051</accession>
<dbReference type="Proteomes" id="UP001220456">
    <property type="component" value="Unassembled WGS sequence"/>
</dbReference>
<proteinExistence type="predicted"/>
<keyword evidence="1" id="KW-0812">Transmembrane</keyword>
<feature type="transmembrane region" description="Helical" evidence="1">
    <location>
        <begin position="102"/>
        <end position="121"/>
    </location>
</feature>
<organism evidence="2 3">
    <name type="scientific">Arthrobacter vasquezii</name>
    <dbReference type="NCBI Taxonomy" id="2977629"/>
    <lineage>
        <taxon>Bacteria</taxon>
        <taxon>Bacillati</taxon>
        <taxon>Actinomycetota</taxon>
        <taxon>Actinomycetes</taxon>
        <taxon>Micrococcales</taxon>
        <taxon>Micrococcaceae</taxon>
        <taxon>Arthrobacter</taxon>
    </lineage>
</organism>
<dbReference type="EMBL" id="JAROKN010000057">
    <property type="protein sequence ID" value="MDF9279087.1"/>
    <property type="molecule type" value="Genomic_DNA"/>
</dbReference>
<feature type="transmembrane region" description="Helical" evidence="1">
    <location>
        <begin position="35"/>
        <end position="56"/>
    </location>
</feature>
<comment type="caution">
    <text evidence="2">The sequence shown here is derived from an EMBL/GenBank/DDBJ whole genome shotgun (WGS) entry which is preliminary data.</text>
</comment>
<feature type="transmembrane region" description="Helical" evidence="1">
    <location>
        <begin position="68"/>
        <end position="90"/>
    </location>
</feature>
<name>A0ABT6D051_9MICC</name>
<sequence length="247" mass="26496">MSPSTLMAWVLLVLCSVLTLTRVPAAMRGHNRSSLFAFALISTVLALAIPNIYAAVDAALGGMNLANLASRVMLIGVFTIVGLRVAGAVGSFEAKETITGPLGNRVLALCITATAATFFLADVPTSSMGLNAYADQPWVEAYRFVSRLYPAFIAAALVRGCTRAARCTARIPSARWAAGLFAAGFGLVMTLPVWHGLDFWFPMQPAIDAVTYTALVIVALAPTLSWISRRLDLRRQRNLIPRSKARV</sequence>
<reference evidence="2 3" key="1">
    <citation type="journal article" date="2023" name="Int. J. Syst. Evol. Microbiol.">
        <title>Arthrobacter vasquezii sp. nov., isolated from a soil sample from Union Glacier, Antarctica.</title>
        <authorList>
            <person name="Valenzuela-Ibaceta F."/>
            <person name="Carrasco V."/>
            <person name="Lagos-Moraga S."/>
            <person name="Dietz-Vargas C."/>
            <person name="Navarro C.A."/>
            <person name="Perez-Donoso J.M."/>
        </authorList>
    </citation>
    <scope>NUCLEOTIDE SEQUENCE [LARGE SCALE GENOMIC DNA]</scope>
    <source>
        <strain evidence="2 3">EH-1B-1</strain>
    </source>
</reference>
<feature type="transmembrane region" description="Helical" evidence="1">
    <location>
        <begin position="141"/>
        <end position="162"/>
    </location>
</feature>
<keyword evidence="1" id="KW-1133">Transmembrane helix</keyword>
<evidence type="ECO:0000313" key="3">
    <source>
        <dbReference type="Proteomes" id="UP001220456"/>
    </source>
</evidence>
<keyword evidence="3" id="KW-1185">Reference proteome</keyword>
<keyword evidence="1" id="KW-0472">Membrane</keyword>